<dbReference type="InterPro" id="IPR011990">
    <property type="entry name" value="TPR-like_helical_dom_sf"/>
</dbReference>
<dbReference type="InterPro" id="IPR019734">
    <property type="entry name" value="TPR_rpt"/>
</dbReference>
<dbReference type="PANTHER" id="PTHR45831:SF2">
    <property type="entry name" value="LD24721P"/>
    <property type="match status" value="1"/>
</dbReference>
<dbReference type="GO" id="GO:0060090">
    <property type="term" value="F:molecular adaptor activity"/>
    <property type="evidence" value="ECO:0007669"/>
    <property type="project" value="TreeGrafter"/>
</dbReference>
<keyword evidence="3 4" id="KW-0802">TPR repeat</keyword>
<comment type="similarity">
    <text evidence="1">Belongs to the SGT family.</text>
</comment>
<feature type="region of interest" description="Disordered" evidence="5">
    <location>
        <begin position="130"/>
        <end position="183"/>
    </location>
</feature>
<evidence type="ECO:0000256" key="4">
    <source>
        <dbReference type="PROSITE-ProRule" id="PRU00339"/>
    </source>
</evidence>
<feature type="repeat" description="TPR" evidence="4">
    <location>
        <begin position="192"/>
        <end position="225"/>
    </location>
</feature>
<dbReference type="AlphaFoldDB" id="A0A7S0BKH8"/>
<organism evidence="7">
    <name type="scientific">Rhodosorus marinus</name>
    <dbReference type="NCBI Taxonomy" id="101924"/>
    <lineage>
        <taxon>Eukaryota</taxon>
        <taxon>Rhodophyta</taxon>
        <taxon>Stylonematophyceae</taxon>
        <taxon>Stylonematales</taxon>
        <taxon>Stylonemataceae</taxon>
        <taxon>Rhodosorus</taxon>
    </lineage>
</organism>
<evidence type="ECO:0000259" key="6">
    <source>
        <dbReference type="Pfam" id="PF16546"/>
    </source>
</evidence>
<accession>A0A7S0BKH8</accession>
<dbReference type="GO" id="GO:0006620">
    <property type="term" value="P:post-translational protein targeting to endoplasmic reticulum membrane"/>
    <property type="evidence" value="ECO:0007669"/>
    <property type="project" value="TreeGrafter"/>
</dbReference>
<feature type="region of interest" description="Disordered" evidence="5">
    <location>
        <begin position="379"/>
        <end position="404"/>
    </location>
</feature>
<dbReference type="EMBL" id="HBEK01010363">
    <property type="protein sequence ID" value="CAD8395701.1"/>
    <property type="molecule type" value="Transcribed_RNA"/>
</dbReference>
<evidence type="ECO:0000256" key="3">
    <source>
        <dbReference type="ARBA" id="ARBA00022803"/>
    </source>
</evidence>
<dbReference type="Gene3D" id="1.25.40.10">
    <property type="entry name" value="Tetratricopeptide repeat domain"/>
    <property type="match status" value="1"/>
</dbReference>
<feature type="domain" description="SGTA homodimerisation" evidence="6">
    <location>
        <begin position="3"/>
        <end position="59"/>
    </location>
</feature>
<evidence type="ECO:0000256" key="2">
    <source>
        <dbReference type="ARBA" id="ARBA00022737"/>
    </source>
</evidence>
<feature type="compositionally biased region" description="Low complexity" evidence="5">
    <location>
        <begin position="136"/>
        <end position="157"/>
    </location>
</feature>
<dbReference type="GO" id="GO:0016020">
    <property type="term" value="C:membrane"/>
    <property type="evidence" value="ECO:0007669"/>
    <property type="project" value="TreeGrafter"/>
</dbReference>
<dbReference type="SUPFAM" id="SSF48452">
    <property type="entry name" value="TPR-like"/>
    <property type="match status" value="1"/>
</dbReference>
<dbReference type="Pfam" id="PF16546">
    <property type="entry name" value="SGTA_dimer"/>
    <property type="match status" value="1"/>
</dbReference>
<dbReference type="InterPro" id="IPR047150">
    <property type="entry name" value="SGT"/>
</dbReference>
<dbReference type="SMART" id="SM00028">
    <property type="entry name" value="TPR"/>
    <property type="match status" value="3"/>
</dbReference>
<dbReference type="InterPro" id="IPR013105">
    <property type="entry name" value="TPR_2"/>
</dbReference>
<dbReference type="PROSITE" id="PS50005">
    <property type="entry name" value="TPR"/>
    <property type="match status" value="1"/>
</dbReference>
<dbReference type="Pfam" id="PF07719">
    <property type="entry name" value="TPR_2"/>
    <property type="match status" value="1"/>
</dbReference>
<proteinExistence type="inferred from homology"/>
<keyword evidence="2" id="KW-0677">Repeat</keyword>
<evidence type="ECO:0000256" key="1">
    <source>
        <dbReference type="ARBA" id="ARBA00008175"/>
    </source>
</evidence>
<sequence length="471" mass="50020">MDQKLVYSVLEFLENGPRSGENIEVASQCLADAYQLDLKNEEQRAQLSVQPHSLLEVFEAGLASLAAGKKAEQPGAAKSTPPNEAYEAAFSKFLSSLRKTKFFDGVVEGSAEFDNRVSKAKAKFDEKFAKVKDSQTKTPPTAAKAAAAAATAPSSTPEAVETTPVENAAAASEAPNNSSKPFAEDGVDVEAAEVLKNEGNAALKEQKYEVALEKYDKAIEIYDTNAVYWCNRAAAKIYLGKYMSAADDCNMAIALDPKYVRARERLASVYRHLEMPEEQEKVLREALAIDPMNERLKAEIDELTRAASAPRSAPQAGIPGMPGMSGMPGMPGMPPGGPDLSALLKNPQIAEMANQFMQSGGLQQMMNNPEMMQQAMNMFGGGGPGGPPGAPGHGGSSGAPDALRDLQEGRVPDGVQDALENNPQLAGLAEEIRQDPSAAISRAMNDPELMSSIMSTAGSLFGAPQQQPPPS</sequence>
<dbReference type="PANTHER" id="PTHR45831">
    <property type="entry name" value="LD24721P"/>
    <property type="match status" value="1"/>
</dbReference>
<feature type="compositionally biased region" description="Low complexity" evidence="5">
    <location>
        <begin position="166"/>
        <end position="179"/>
    </location>
</feature>
<gene>
    <name evidence="7" type="ORF">RMAR0315_LOCUS5687</name>
</gene>
<dbReference type="InterPro" id="IPR032374">
    <property type="entry name" value="SGTA_dimer"/>
</dbReference>
<protein>
    <recommendedName>
        <fullName evidence="6">SGTA homodimerisation domain-containing protein</fullName>
    </recommendedName>
</protein>
<evidence type="ECO:0000313" key="7">
    <source>
        <dbReference type="EMBL" id="CAD8395701.1"/>
    </source>
</evidence>
<dbReference type="GO" id="GO:0072380">
    <property type="term" value="C:TRC complex"/>
    <property type="evidence" value="ECO:0007669"/>
    <property type="project" value="TreeGrafter"/>
</dbReference>
<reference evidence="7" key="1">
    <citation type="submission" date="2021-01" db="EMBL/GenBank/DDBJ databases">
        <authorList>
            <person name="Corre E."/>
            <person name="Pelletier E."/>
            <person name="Niang G."/>
            <person name="Scheremetjew M."/>
            <person name="Finn R."/>
            <person name="Kale V."/>
            <person name="Holt S."/>
            <person name="Cochrane G."/>
            <person name="Meng A."/>
            <person name="Brown T."/>
            <person name="Cohen L."/>
        </authorList>
    </citation>
    <scope>NUCLEOTIDE SEQUENCE</scope>
    <source>
        <strain evidence="7">UTEX LB 2760</strain>
    </source>
</reference>
<dbReference type="Gene3D" id="1.20.5.420">
    <property type="entry name" value="Immunoglobulin FC, subunit C"/>
    <property type="match status" value="1"/>
</dbReference>
<evidence type="ECO:0000256" key="5">
    <source>
        <dbReference type="SAM" id="MobiDB-lite"/>
    </source>
</evidence>
<name>A0A7S0BKH8_9RHOD</name>